<dbReference type="RefSeq" id="WP_218098093.1">
    <property type="nucleotide sequence ID" value="NZ_CAJVCE010000004.1"/>
</dbReference>
<dbReference type="EMBL" id="CAJVCE010000004">
    <property type="protein sequence ID" value="CAG7631465.1"/>
    <property type="molecule type" value="Genomic_DNA"/>
</dbReference>
<evidence type="ECO:0000313" key="10">
    <source>
        <dbReference type="EMBL" id="CAG7631465.1"/>
    </source>
</evidence>
<evidence type="ECO:0000256" key="3">
    <source>
        <dbReference type="ARBA" id="ARBA00022630"/>
    </source>
</evidence>
<keyword evidence="11" id="KW-1185">Reference proteome</keyword>
<gene>
    <name evidence="10" type="primary">ydjA_1</name>
    <name evidence="10" type="ORF">PAECIP111802_01746</name>
</gene>
<comment type="similarity">
    <text evidence="2 8">Belongs to the nitroreductase family.</text>
</comment>
<dbReference type="InterPro" id="IPR026021">
    <property type="entry name" value="YdjA-like"/>
</dbReference>
<protein>
    <recommendedName>
        <fullName evidence="8">Putative NAD(P)H nitroreductase</fullName>
        <ecNumber evidence="8">1.-.-.-</ecNumber>
    </recommendedName>
</protein>
<dbReference type="Pfam" id="PF00881">
    <property type="entry name" value="Nitroreductase"/>
    <property type="match status" value="1"/>
</dbReference>
<dbReference type="CDD" id="cd02135">
    <property type="entry name" value="YdjA-like"/>
    <property type="match status" value="1"/>
</dbReference>
<accession>A0ABM8VF47</accession>
<reference evidence="10 11" key="1">
    <citation type="submission" date="2021-06" db="EMBL/GenBank/DDBJ databases">
        <authorList>
            <person name="Criscuolo A."/>
        </authorList>
    </citation>
    <scope>NUCLEOTIDE SEQUENCE [LARGE SCALE GENOMIC DNA]</scope>
    <source>
        <strain evidence="11">CIP 111802</strain>
    </source>
</reference>
<evidence type="ECO:0000256" key="7">
    <source>
        <dbReference type="ARBA" id="ARBA00023027"/>
    </source>
</evidence>
<dbReference type="InterPro" id="IPR052530">
    <property type="entry name" value="NAD(P)H_nitroreductase"/>
</dbReference>
<keyword evidence="3 8" id="KW-0285">Flavoprotein</keyword>
<dbReference type="InterPro" id="IPR029479">
    <property type="entry name" value="Nitroreductase"/>
</dbReference>
<dbReference type="Proteomes" id="UP000730618">
    <property type="component" value="Unassembled WGS sequence"/>
</dbReference>
<evidence type="ECO:0000313" key="11">
    <source>
        <dbReference type="Proteomes" id="UP000730618"/>
    </source>
</evidence>
<dbReference type="PANTHER" id="PTHR43821">
    <property type="entry name" value="NAD(P)H NITROREDUCTASE YDJA-RELATED"/>
    <property type="match status" value="1"/>
</dbReference>
<dbReference type="EC" id="1.-.-.-" evidence="8"/>
<evidence type="ECO:0000256" key="8">
    <source>
        <dbReference type="PIRNR" id="PIRNR000232"/>
    </source>
</evidence>
<keyword evidence="5 8" id="KW-0521">NADP</keyword>
<dbReference type="PIRSF" id="PIRSF000232">
    <property type="entry name" value="YdjA"/>
    <property type="match status" value="1"/>
</dbReference>
<dbReference type="GO" id="GO:0016491">
    <property type="term" value="F:oxidoreductase activity"/>
    <property type="evidence" value="ECO:0007669"/>
    <property type="project" value="UniProtKB-KW"/>
</dbReference>
<name>A0ABM8VF47_9BACL</name>
<evidence type="ECO:0000256" key="6">
    <source>
        <dbReference type="ARBA" id="ARBA00023002"/>
    </source>
</evidence>
<organism evidence="10 11">
    <name type="scientific">Paenibacillus allorhizosphaerae</name>
    <dbReference type="NCBI Taxonomy" id="2849866"/>
    <lineage>
        <taxon>Bacteria</taxon>
        <taxon>Bacillati</taxon>
        <taxon>Bacillota</taxon>
        <taxon>Bacilli</taxon>
        <taxon>Bacillales</taxon>
        <taxon>Paenibacillaceae</taxon>
        <taxon>Paenibacillus</taxon>
    </lineage>
</organism>
<evidence type="ECO:0000256" key="4">
    <source>
        <dbReference type="ARBA" id="ARBA00022643"/>
    </source>
</evidence>
<evidence type="ECO:0000259" key="9">
    <source>
        <dbReference type="Pfam" id="PF00881"/>
    </source>
</evidence>
<evidence type="ECO:0000256" key="2">
    <source>
        <dbReference type="ARBA" id="ARBA00007118"/>
    </source>
</evidence>
<evidence type="ECO:0000256" key="1">
    <source>
        <dbReference type="ARBA" id="ARBA00001917"/>
    </source>
</evidence>
<keyword evidence="7 8" id="KW-0520">NAD</keyword>
<comment type="cofactor">
    <cofactor evidence="1 8">
        <name>FMN</name>
        <dbReference type="ChEBI" id="CHEBI:58210"/>
    </cofactor>
</comment>
<comment type="caution">
    <text evidence="10">The sequence shown here is derived from an EMBL/GenBank/DDBJ whole genome shotgun (WGS) entry which is preliminary data.</text>
</comment>
<sequence>MSSLEVKRERTVADVIKERRSVRLFKSDPVATSLLLELLNVAVWAPNHENRQPWRFILFKDEGREVFANAMVATYSAEDREKYGIPKFNYFMKVPAHLVVLMKEDPRQKQWDEDYAAVCSLIQNFQLAAWEQGLGVVWKTNNYNYNPGFREAAGVRPGEKIVGVLHVGYPEVVSRVQPRTDAEQLLTIIDSL</sequence>
<keyword evidence="6 8" id="KW-0560">Oxidoreductase</keyword>
<keyword evidence="4 8" id="KW-0288">FMN</keyword>
<feature type="domain" description="Nitroreductase" evidence="9">
    <location>
        <begin position="16"/>
        <end position="169"/>
    </location>
</feature>
<dbReference type="PANTHER" id="PTHR43821:SF1">
    <property type="entry name" value="NAD(P)H NITROREDUCTASE YDJA-RELATED"/>
    <property type="match status" value="1"/>
</dbReference>
<proteinExistence type="inferred from homology"/>
<evidence type="ECO:0000256" key="5">
    <source>
        <dbReference type="ARBA" id="ARBA00022857"/>
    </source>
</evidence>